<proteinExistence type="inferred from homology"/>
<keyword evidence="12" id="KW-1185">Reference proteome</keyword>
<accession>A0A8T1VKD2</accession>
<dbReference type="GO" id="GO:0045493">
    <property type="term" value="P:xylan catabolic process"/>
    <property type="evidence" value="ECO:0007669"/>
    <property type="project" value="UniProtKB-KW"/>
</dbReference>
<keyword evidence="7" id="KW-0119">Carbohydrate metabolism</keyword>
<dbReference type="Proteomes" id="UP000693981">
    <property type="component" value="Unassembled WGS sequence"/>
</dbReference>
<evidence type="ECO:0000256" key="9">
    <source>
        <dbReference type="ARBA" id="ARBA00023326"/>
    </source>
</evidence>
<dbReference type="EC" id="3.2.1.8" evidence="3"/>
<dbReference type="GO" id="GO:0031176">
    <property type="term" value="F:endo-1,4-beta-xylanase activity"/>
    <property type="evidence" value="ECO:0007669"/>
    <property type="project" value="UniProtKB-EC"/>
</dbReference>
<dbReference type="PANTHER" id="PTHR31490:SF88">
    <property type="entry name" value="BETA-XYLANASE"/>
    <property type="match status" value="1"/>
</dbReference>
<dbReference type="Pfam" id="PF00331">
    <property type="entry name" value="Glyco_hydro_10"/>
    <property type="match status" value="1"/>
</dbReference>
<comment type="similarity">
    <text evidence="2">Belongs to the glycosyl hydrolase 10 (cellulase F) family.</text>
</comment>
<feature type="domain" description="GH10" evidence="10">
    <location>
        <begin position="20"/>
        <end position="117"/>
    </location>
</feature>
<dbReference type="EMBL" id="JAGDFL010000762">
    <property type="protein sequence ID" value="KAG7381727.1"/>
    <property type="molecule type" value="Genomic_DNA"/>
</dbReference>
<reference evidence="11" key="1">
    <citation type="submission" date="2021-02" db="EMBL/GenBank/DDBJ databases">
        <authorList>
            <person name="Palmer J.M."/>
        </authorList>
    </citation>
    <scope>NUCLEOTIDE SEQUENCE</scope>
    <source>
        <strain evidence="11">SCRP23</strain>
    </source>
</reference>
<keyword evidence="9" id="KW-0624">Polysaccharide degradation</keyword>
<evidence type="ECO:0000259" key="10">
    <source>
        <dbReference type="PROSITE" id="PS51760"/>
    </source>
</evidence>
<keyword evidence="8" id="KW-0326">Glycosidase</keyword>
<sequence length="117" mass="12625">MNSSLAVVNGDITKSTYKGNSGLHELAKASGKYFGAATDSDISDSFCLKTLENVNDFGMIAPGNAMKWDSTETTQGMFKYTTADKIVAIANSSNAQVRCHALLWIRVDIGHSRVRSC</sequence>
<comment type="catalytic activity">
    <reaction evidence="1">
        <text>Endohydrolysis of (1-&gt;4)-beta-D-xylosidic linkages in xylans.</text>
        <dbReference type="EC" id="3.2.1.8"/>
    </reaction>
</comment>
<evidence type="ECO:0000256" key="4">
    <source>
        <dbReference type="ARBA" id="ARBA00022651"/>
    </source>
</evidence>
<dbReference type="PANTHER" id="PTHR31490">
    <property type="entry name" value="GLYCOSYL HYDROLASE"/>
    <property type="match status" value="1"/>
</dbReference>
<evidence type="ECO:0000313" key="11">
    <source>
        <dbReference type="EMBL" id="KAG7381727.1"/>
    </source>
</evidence>
<keyword evidence="6" id="KW-0378">Hydrolase</keyword>
<gene>
    <name evidence="11" type="ORF">PHYBOEH_010803</name>
</gene>
<evidence type="ECO:0000256" key="1">
    <source>
        <dbReference type="ARBA" id="ARBA00000681"/>
    </source>
</evidence>
<evidence type="ECO:0000256" key="8">
    <source>
        <dbReference type="ARBA" id="ARBA00023295"/>
    </source>
</evidence>
<keyword evidence="5" id="KW-0732">Signal</keyword>
<evidence type="ECO:0000256" key="2">
    <source>
        <dbReference type="ARBA" id="ARBA00007495"/>
    </source>
</evidence>
<dbReference type="PROSITE" id="PS51760">
    <property type="entry name" value="GH10_2"/>
    <property type="match status" value="1"/>
</dbReference>
<dbReference type="InterPro" id="IPR001000">
    <property type="entry name" value="GH10_dom"/>
</dbReference>
<protein>
    <recommendedName>
        <fullName evidence="3">endo-1,4-beta-xylanase</fullName>
        <ecNumber evidence="3">3.2.1.8</ecNumber>
    </recommendedName>
</protein>
<name>A0A8T1VKD2_9STRA</name>
<dbReference type="InterPro" id="IPR044846">
    <property type="entry name" value="GH10"/>
</dbReference>
<keyword evidence="4" id="KW-0858">Xylan degradation</keyword>
<comment type="caution">
    <text evidence="11">The sequence shown here is derived from an EMBL/GenBank/DDBJ whole genome shotgun (WGS) entry which is preliminary data.</text>
</comment>
<dbReference type="AlphaFoldDB" id="A0A8T1VKD2"/>
<evidence type="ECO:0000256" key="3">
    <source>
        <dbReference type="ARBA" id="ARBA00012590"/>
    </source>
</evidence>
<dbReference type="OrthoDB" id="128064at2759"/>
<evidence type="ECO:0000256" key="5">
    <source>
        <dbReference type="ARBA" id="ARBA00022729"/>
    </source>
</evidence>
<evidence type="ECO:0000256" key="6">
    <source>
        <dbReference type="ARBA" id="ARBA00022801"/>
    </source>
</evidence>
<evidence type="ECO:0000313" key="12">
    <source>
        <dbReference type="Proteomes" id="UP000693981"/>
    </source>
</evidence>
<evidence type="ECO:0000256" key="7">
    <source>
        <dbReference type="ARBA" id="ARBA00023277"/>
    </source>
</evidence>
<organism evidence="11 12">
    <name type="scientific">Phytophthora boehmeriae</name>
    <dbReference type="NCBI Taxonomy" id="109152"/>
    <lineage>
        <taxon>Eukaryota</taxon>
        <taxon>Sar</taxon>
        <taxon>Stramenopiles</taxon>
        <taxon>Oomycota</taxon>
        <taxon>Peronosporomycetes</taxon>
        <taxon>Peronosporales</taxon>
        <taxon>Peronosporaceae</taxon>
        <taxon>Phytophthora</taxon>
    </lineage>
</organism>